<dbReference type="AlphaFoldDB" id="A0A1I0TXZ5"/>
<evidence type="ECO:0000313" key="3">
    <source>
        <dbReference type="EMBL" id="SFA56540.1"/>
    </source>
</evidence>
<dbReference type="EMBL" id="FOJM01000016">
    <property type="protein sequence ID" value="SFA56540.1"/>
    <property type="molecule type" value="Genomic_DNA"/>
</dbReference>
<dbReference type="SUPFAM" id="SSF51556">
    <property type="entry name" value="Metallo-dependent hydrolases"/>
    <property type="match status" value="1"/>
</dbReference>
<dbReference type="RefSeq" id="WP_090986299.1">
    <property type="nucleotide sequence ID" value="NZ_FOJM01000016.1"/>
</dbReference>
<dbReference type="InterPro" id="IPR032466">
    <property type="entry name" value="Metal_Hydrolase"/>
</dbReference>
<gene>
    <name evidence="3" type="ORF">SAMN04488511_11632</name>
</gene>
<dbReference type="InterPro" id="IPR032465">
    <property type="entry name" value="ACMSD"/>
</dbReference>
<evidence type="ECO:0000259" key="2">
    <source>
        <dbReference type="Pfam" id="PF04909"/>
    </source>
</evidence>
<evidence type="ECO:0000313" key="4">
    <source>
        <dbReference type="Proteomes" id="UP000198836"/>
    </source>
</evidence>
<dbReference type="Proteomes" id="UP000198836">
    <property type="component" value="Unassembled WGS sequence"/>
</dbReference>
<dbReference type="STRING" id="332999.SAMN04488511_11632"/>
<proteinExistence type="predicted"/>
<dbReference type="GO" id="GO:0019748">
    <property type="term" value="P:secondary metabolic process"/>
    <property type="evidence" value="ECO:0007669"/>
    <property type="project" value="TreeGrafter"/>
</dbReference>
<organism evidence="3 4">
    <name type="scientific">Pedobacter suwonensis</name>
    <dbReference type="NCBI Taxonomy" id="332999"/>
    <lineage>
        <taxon>Bacteria</taxon>
        <taxon>Pseudomonadati</taxon>
        <taxon>Bacteroidota</taxon>
        <taxon>Sphingobacteriia</taxon>
        <taxon>Sphingobacteriales</taxon>
        <taxon>Sphingobacteriaceae</taxon>
        <taxon>Pedobacter</taxon>
    </lineage>
</organism>
<dbReference type="InterPro" id="IPR006680">
    <property type="entry name" value="Amidohydro-rel"/>
</dbReference>
<name>A0A1I0TXZ5_9SPHI</name>
<keyword evidence="1" id="KW-0456">Lyase</keyword>
<protein>
    <recommendedName>
        <fullName evidence="2">Amidohydrolase-related domain-containing protein</fullName>
    </recommendedName>
</protein>
<dbReference type="PANTHER" id="PTHR21240:SF28">
    <property type="entry name" value="ISO-OROTATE DECARBOXYLASE (EUROFUNG)"/>
    <property type="match status" value="1"/>
</dbReference>
<dbReference type="OrthoDB" id="5450317at2"/>
<dbReference type="Gene3D" id="3.20.20.140">
    <property type="entry name" value="Metal-dependent hydrolases"/>
    <property type="match status" value="1"/>
</dbReference>
<sequence length="304" mass="34563">MKSTQKIIPLLIPFIFSFLYSKAQQQKIIDVHIHCYDSKHFSYPAPDIAGVKSSKQTTEHFNDTYATLRRAGVVKAVISGSPSSVAQWVKNDPSHMFIRGLAIDSPGDFDIDTVRFEQMVRKKEVEVFGELGTYYSGTTLADSVWQPYLRICEKYNVPVAVHEGGGPPETPYHGSPKARLTLGDPFLIESVLVKYPKLRLYMMHSGEVWYEHAVRLMQMYPNLYSDLGVLLWVSPLTQHYAVEFLKVAKADGSLNRVMFGTDQMVWPGAIEKSIQFLNSLDFLTKEDKQNILYNNAARFLQLKN</sequence>
<keyword evidence="4" id="KW-1185">Reference proteome</keyword>
<reference evidence="4" key="1">
    <citation type="submission" date="2016-10" db="EMBL/GenBank/DDBJ databases">
        <authorList>
            <person name="Varghese N."/>
            <person name="Submissions S."/>
        </authorList>
    </citation>
    <scope>NUCLEOTIDE SEQUENCE [LARGE SCALE GENOMIC DNA]</scope>
    <source>
        <strain evidence="4">DSM 18130</strain>
    </source>
</reference>
<dbReference type="GO" id="GO:0005737">
    <property type="term" value="C:cytoplasm"/>
    <property type="evidence" value="ECO:0007669"/>
    <property type="project" value="TreeGrafter"/>
</dbReference>
<evidence type="ECO:0000256" key="1">
    <source>
        <dbReference type="ARBA" id="ARBA00023239"/>
    </source>
</evidence>
<dbReference type="GO" id="GO:0016787">
    <property type="term" value="F:hydrolase activity"/>
    <property type="evidence" value="ECO:0007669"/>
    <property type="project" value="InterPro"/>
</dbReference>
<dbReference type="Pfam" id="PF04909">
    <property type="entry name" value="Amidohydro_2"/>
    <property type="match status" value="1"/>
</dbReference>
<dbReference type="GO" id="GO:0016831">
    <property type="term" value="F:carboxy-lyase activity"/>
    <property type="evidence" value="ECO:0007669"/>
    <property type="project" value="InterPro"/>
</dbReference>
<dbReference type="PANTHER" id="PTHR21240">
    <property type="entry name" value="2-AMINO-3-CARBOXYLMUCONATE-6-SEMIALDEHYDE DECARBOXYLASE"/>
    <property type="match status" value="1"/>
</dbReference>
<feature type="domain" description="Amidohydrolase-related" evidence="2">
    <location>
        <begin position="29"/>
        <end position="301"/>
    </location>
</feature>
<accession>A0A1I0TXZ5</accession>